<dbReference type="AlphaFoldDB" id="A0A9Q9F1H5"/>
<gene>
    <name evidence="1" type="ORF">KFV11_01465</name>
</gene>
<sequence>MSEFENLKGKLINDFTDEERKNMTSEERRYLRETTKEVLRKRGYYTNVRTMSVDKPLNPNVPEDYHFGQSIGIFE</sequence>
<reference evidence="1" key="1">
    <citation type="submission" date="2021-04" db="EMBL/GenBank/DDBJ databases">
        <title>Complete Genome Sequences of Macrococcus spp. from dog and cattle.</title>
        <authorList>
            <person name="Schwendener S."/>
            <person name="Perreten V."/>
        </authorList>
    </citation>
    <scope>NUCLEOTIDE SEQUENCE</scope>
    <source>
        <strain evidence="1">Epi0143-OL</strain>
    </source>
</reference>
<dbReference type="RefSeq" id="WP_254250138.1">
    <property type="nucleotide sequence ID" value="NZ_CP073809.1"/>
</dbReference>
<evidence type="ECO:0000313" key="1">
    <source>
        <dbReference type="EMBL" id="UTH14068.1"/>
    </source>
</evidence>
<name>A0A9Q9F1H5_9STAP</name>
<accession>A0A9Q9F1H5</accession>
<dbReference type="Proteomes" id="UP001057381">
    <property type="component" value="Chromosome"/>
</dbReference>
<dbReference type="EMBL" id="CP073809">
    <property type="protein sequence ID" value="UTH14068.1"/>
    <property type="molecule type" value="Genomic_DNA"/>
</dbReference>
<protein>
    <submittedName>
        <fullName evidence="1">Uncharacterized protein</fullName>
    </submittedName>
</protein>
<dbReference type="KEGG" id="mequ:KFV11_01465"/>
<organism evidence="1 2">
    <name type="scientific">Macrococcus equipercicus</name>
    <dbReference type="NCBI Taxonomy" id="69967"/>
    <lineage>
        <taxon>Bacteria</taxon>
        <taxon>Bacillati</taxon>
        <taxon>Bacillota</taxon>
        <taxon>Bacilli</taxon>
        <taxon>Bacillales</taxon>
        <taxon>Staphylococcaceae</taxon>
        <taxon>Macrococcus</taxon>
    </lineage>
</organism>
<proteinExistence type="predicted"/>
<evidence type="ECO:0000313" key="2">
    <source>
        <dbReference type="Proteomes" id="UP001057381"/>
    </source>
</evidence>